<dbReference type="RefSeq" id="WP_014801849.1">
    <property type="nucleotide sequence ID" value="NC_018020.1"/>
</dbReference>
<dbReference type="OrthoDB" id="821377at2"/>
<dbReference type="KEGG" id="tpx:Turpa_0680"/>
<reference evidence="2 3" key="1">
    <citation type="submission" date="2012-06" db="EMBL/GenBank/DDBJ databases">
        <title>The complete chromosome of genome of Turneriella parva DSM 21527.</title>
        <authorList>
            <consortium name="US DOE Joint Genome Institute (JGI-PGF)"/>
            <person name="Lucas S."/>
            <person name="Han J."/>
            <person name="Lapidus A."/>
            <person name="Bruce D."/>
            <person name="Goodwin L."/>
            <person name="Pitluck S."/>
            <person name="Peters L."/>
            <person name="Kyrpides N."/>
            <person name="Mavromatis K."/>
            <person name="Ivanova N."/>
            <person name="Mikhailova N."/>
            <person name="Chertkov O."/>
            <person name="Detter J.C."/>
            <person name="Tapia R."/>
            <person name="Han C."/>
            <person name="Land M."/>
            <person name="Hauser L."/>
            <person name="Markowitz V."/>
            <person name="Cheng J.-F."/>
            <person name="Hugenholtz P."/>
            <person name="Woyke T."/>
            <person name="Wu D."/>
            <person name="Gronow S."/>
            <person name="Wellnitz S."/>
            <person name="Brambilla E."/>
            <person name="Klenk H.-P."/>
            <person name="Eisen J.A."/>
        </authorList>
    </citation>
    <scope>NUCLEOTIDE SEQUENCE [LARGE SCALE GENOMIC DNA]</scope>
    <source>
        <strain evidence="3">ATCC BAA-1111 / DSM 21527 / NCTC 11395 / H</strain>
    </source>
</reference>
<evidence type="ECO:0008006" key="4">
    <source>
        <dbReference type="Google" id="ProtNLM"/>
    </source>
</evidence>
<proteinExistence type="predicted"/>
<evidence type="ECO:0000256" key="1">
    <source>
        <dbReference type="SAM" id="SignalP"/>
    </source>
</evidence>
<accession>I4B224</accession>
<keyword evidence="3" id="KW-1185">Reference proteome</keyword>
<evidence type="ECO:0000313" key="2">
    <source>
        <dbReference type="EMBL" id="AFM11331.1"/>
    </source>
</evidence>
<feature type="signal peptide" evidence="1">
    <location>
        <begin position="1"/>
        <end position="19"/>
    </location>
</feature>
<name>I4B224_TURPD</name>
<dbReference type="Pfam" id="PF04338">
    <property type="entry name" value="DUF481"/>
    <property type="match status" value="1"/>
</dbReference>
<dbReference type="InterPro" id="IPR007433">
    <property type="entry name" value="DUF481"/>
</dbReference>
<sequence>MLKRLTLALVAAPFGAALFANPIDVYSPELLAKVSGTAFVNTGNVERILLRGDAALSHHNPVWAAATTNSYLWGTFGAFRTENDWSSRNHFYLFPEARLYPFAMHWLETSYRRRINLRNQVGAGATWAIISAPQTILKFSLMLSGEATDYGAEANLPDGTPQSTARPLMRGTPRLYFRQNLGSENTALISELWYQQALQTQNDYRWHWETGIEWALGKTLSLKALIVYHHESAVPQRVVRDDFAFTFGASAKFASEKNQTKGDTK</sequence>
<dbReference type="STRING" id="869212.Turpa_0680"/>
<dbReference type="AlphaFoldDB" id="I4B224"/>
<evidence type="ECO:0000313" key="3">
    <source>
        <dbReference type="Proteomes" id="UP000006048"/>
    </source>
</evidence>
<protein>
    <recommendedName>
        <fullName evidence="4">DUF2490 domain-containing protein</fullName>
    </recommendedName>
</protein>
<keyword evidence="1" id="KW-0732">Signal</keyword>
<dbReference type="EMBL" id="CP002959">
    <property type="protein sequence ID" value="AFM11331.1"/>
    <property type="molecule type" value="Genomic_DNA"/>
</dbReference>
<dbReference type="HOGENOM" id="CLU_1072616_0_0_12"/>
<organism evidence="2 3">
    <name type="scientific">Turneriella parva (strain ATCC BAA-1111 / DSM 21527 / NCTC 11395 / H)</name>
    <name type="common">Leptospira parva</name>
    <dbReference type="NCBI Taxonomy" id="869212"/>
    <lineage>
        <taxon>Bacteria</taxon>
        <taxon>Pseudomonadati</taxon>
        <taxon>Spirochaetota</taxon>
        <taxon>Spirochaetia</taxon>
        <taxon>Leptospirales</taxon>
        <taxon>Leptospiraceae</taxon>
        <taxon>Turneriella</taxon>
    </lineage>
</organism>
<dbReference type="Proteomes" id="UP000006048">
    <property type="component" value="Chromosome"/>
</dbReference>
<gene>
    <name evidence="2" type="ordered locus">Turpa_0680</name>
</gene>
<feature type="chain" id="PRO_5003685782" description="DUF2490 domain-containing protein" evidence="1">
    <location>
        <begin position="20"/>
        <end position="265"/>
    </location>
</feature>